<organism evidence="6 7">
    <name type="scientific">Halomonas alkalicola</name>
    <dbReference type="NCBI Taxonomy" id="1930622"/>
    <lineage>
        <taxon>Bacteria</taxon>
        <taxon>Pseudomonadati</taxon>
        <taxon>Pseudomonadota</taxon>
        <taxon>Gammaproteobacteria</taxon>
        <taxon>Oceanospirillales</taxon>
        <taxon>Halomonadaceae</taxon>
        <taxon>Halomonas</taxon>
    </lineage>
</organism>
<keyword evidence="3" id="KW-0472">Membrane</keyword>
<evidence type="ECO:0000256" key="2">
    <source>
        <dbReference type="SAM" id="MobiDB-lite"/>
    </source>
</evidence>
<dbReference type="RefSeq" id="WP_305500891.1">
    <property type="nucleotide sequence ID" value="NZ_CP131913.1"/>
</dbReference>
<dbReference type="Pfam" id="PF25800">
    <property type="entry name" value="FimV_N"/>
    <property type="match status" value="1"/>
</dbReference>
<dbReference type="EMBL" id="CP131913">
    <property type="protein sequence ID" value="WLI73336.1"/>
    <property type="molecule type" value="Genomic_DNA"/>
</dbReference>
<evidence type="ECO:0000256" key="4">
    <source>
        <dbReference type="SAM" id="SignalP"/>
    </source>
</evidence>
<gene>
    <name evidence="6" type="ORF">B6N23_16735</name>
</gene>
<feature type="region of interest" description="Disordered" evidence="2">
    <location>
        <begin position="282"/>
        <end position="335"/>
    </location>
</feature>
<sequence length="530" mass="54283">MKRKLTLAMLLSLSAASPLALALGLGEAEVRSTLNAPLRATLPLTDAAGIQPGLLNVSVADERAFAAAGLPRTPLAASVRLAVEQRQGRLVVELTTERPVREPWLDLLLRFDWPGGQQLREVTLLLDPPDYDQMPALVVGSRRVAAPVVSAPPAAAPSAQAQAPAVRTAAAPAGSGGPTWVSSGDTLWAVAGRLRPDSGISMNQMMVALVEANPEVFPSGNINAMRAGFSLVVPSRERIAARSGGEADRIVAEMNRAWANRGGGAPARVALGGAAPGEPVAAVAPAAAPPPEAAPAEAPAPAVEPPADAAEPAAEVVQPAEEQAPAASAEEPETPRLTLLTDAQLAAEGATPGEASEGGEDEGAGEAPAEEAGDGVAEAGEASGAPQVMVDPELLATLYGDGELSSDERLLRLESQWLERRDALVAVQGERDQLQEELTEMRDELAVLREQLAALAAGGAGGDGPGTGGIAPPGGTAEERPWWGAIYQGELDRNLMLGGAGLAALLALWLAVRRRRRQEEAPGAAGVGPV</sequence>
<evidence type="ECO:0000313" key="6">
    <source>
        <dbReference type="EMBL" id="WLI73336.1"/>
    </source>
</evidence>
<dbReference type="NCBIfam" id="TIGR03505">
    <property type="entry name" value="FimV_core"/>
    <property type="match status" value="1"/>
</dbReference>
<feature type="domain" description="FimV N-terminal" evidence="5">
    <location>
        <begin position="23"/>
        <end position="129"/>
    </location>
</feature>
<keyword evidence="3" id="KW-1133">Transmembrane helix</keyword>
<evidence type="ECO:0000256" key="1">
    <source>
        <dbReference type="SAM" id="Coils"/>
    </source>
</evidence>
<proteinExistence type="predicted"/>
<feature type="coiled-coil region" evidence="1">
    <location>
        <begin position="424"/>
        <end position="458"/>
    </location>
</feature>
<feature type="compositionally biased region" description="Acidic residues" evidence="2">
    <location>
        <begin position="357"/>
        <end position="373"/>
    </location>
</feature>
<dbReference type="Proteomes" id="UP001235344">
    <property type="component" value="Chromosome"/>
</dbReference>
<feature type="compositionally biased region" description="Low complexity" evidence="2">
    <location>
        <begin position="294"/>
        <end position="329"/>
    </location>
</feature>
<feature type="chain" id="PRO_5045269296" evidence="4">
    <location>
        <begin position="23"/>
        <end position="530"/>
    </location>
</feature>
<keyword evidence="7" id="KW-1185">Reference proteome</keyword>
<evidence type="ECO:0000259" key="5">
    <source>
        <dbReference type="Pfam" id="PF25800"/>
    </source>
</evidence>
<keyword evidence="1" id="KW-0175">Coiled coil</keyword>
<keyword evidence="3" id="KW-0812">Transmembrane</keyword>
<feature type="signal peptide" evidence="4">
    <location>
        <begin position="1"/>
        <end position="22"/>
    </location>
</feature>
<feature type="compositionally biased region" description="Low complexity" evidence="2">
    <location>
        <begin position="374"/>
        <end position="385"/>
    </location>
</feature>
<keyword evidence="4" id="KW-0732">Signal</keyword>
<reference evidence="6 7" key="1">
    <citation type="submission" date="2023-08" db="EMBL/GenBank/DDBJ databases">
        <title>Transcriptome Analysis of Halomonas alkalicola CICC 11012s to Identify the Genes Involved in Alkaline Tolerances.</title>
        <authorList>
            <person name="Zhai L."/>
        </authorList>
    </citation>
    <scope>NUCLEOTIDE SEQUENCE [LARGE SCALE GENOMIC DNA]</scope>
    <source>
        <strain evidence="6 7">CICC 11012s</strain>
    </source>
</reference>
<feature type="transmembrane region" description="Helical" evidence="3">
    <location>
        <begin position="495"/>
        <end position="512"/>
    </location>
</feature>
<evidence type="ECO:0000313" key="7">
    <source>
        <dbReference type="Proteomes" id="UP001235344"/>
    </source>
</evidence>
<dbReference type="InterPro" id="IPR057840">
    <property type="entry name" value="FimV_N"/>
</dbReference>
<name>A0ABY9H4D9_9GAMM</name>
<dbReference type="InterPro" id="IPR020012">
    <property type="entry name" value="LysM_FimV"/>
</dbReference>
<feature type="region of interest" description="Disordered" evidence="2">
    <location>
        <begin position="349"/>
        <end position="387"/>
    </location>
</feature>
<accession>A0ABY9H4D9</accession>
<evidence type="ECO:0000256" key="3">
    <source>
        <dbReference type="SAM" id="Phobius"/>
    </source>
</evidence>
<protein>
    <submittedName>
        <fullName evidence="6">FimV/HubP family polar landmark protein</fullName>
    </submittedName>
</protein>